<feature type="region of interest" description="Disordered" evidence="6">
    <location>
        <begin position="344"/>
        <end position="461"/>
    </location>
</feature>
<dbReference type="InterPro" id="IPR010920">
    <property type="entry name" value="LSM_dom_sf"/>
</dbReference>
<feature type="transmembrane region" description="Helical" evidence="7">
    <location>
        <begin position="580"/>
        <end position="602"/>
    </location>
</feature>
<keyword evidence="5 7" id="KW-0472">Membrane</keyword>
<feature type="compositionally biased region" description="Polar residues" evidence="6">
    <location>
        <begin position="15"/>
        <end position="25"/>
    </location>
</feature>
<dbReference type="InterPro" id="IPR018247">
    <property type="entry name" value="EF_Hand_1_Ca_BS"/>
</dbReference>
<feature type="transmembrane region" description="Helical" evidence="7">
    <location>
        <begin position="150"/>
        <end position="172"/>
    </location>
</feature>
<feature type="transmembrane region" description="Helical" evidence="7">
    <location>
        <begin position="193"/>
        <end position="217"/>
    </location>
</feature>
<dbReference type="SUPFAM" id="SSF47473">
    <property type="entry name" value="EF-hand"/>
    <property type="match status" value="1"/>
</dbReference>
<feature type="compositionally biased region" description="Basic residues" evidence="6">
    <location>
        <begin position="346"/>
        <end position="358"/>
    </location>
</feature>
<sequence length="877" mass="99859">MEEKQTHVERPPNPRSNHSLSSSVSTDDDEPVLIDQGIPVDLPLECLAGPALILPETTELEGRTLREEFDWAGKDEDEEKKEEDDRSERGALVKNGLFICLSKHSEPIAWACIVLFALVFIAVDVAIFVVYRRRGVVSNSSYGLQLWFTWIAFVWCIASLSQIFVEIVPWAIKKLVNWLRPQSTEVLRMRLSYYMALRTYIKLVLISSWAWGAWAFIRQHIQLPYLGQDANGIDQYAPEPSYVSTFYSIWEACFFAAVFLFIEKFILQLIGKKPLRLIHNRLHSPFVYFSDLLSQVKRDKRQEKHTNDETCRKAYNDRVKENDKALRILDKLKKTKRVNPQEFLKKRIRRKQSTKHAVSRPTTPTRSHSMDDIVPKPSIMTGPQEPAKTSNVKFPSEHLDTLIAIPPVDDRWDEKGSEEKPKKTAQVKHSKDSGTSTPTEGYRTPPTLSRENTWFSRTSHDGNNFTQIPGKLFKEGYQKILSQTKRDAMPNSTQQAKALAKRIYTNLVGPCPDRDFIVEADLYPFFDTVKEAAEAFQLFDRDGNGDISKKELRSGCIRIYRERKHLSRSMRDLSQATGKLDIILMIIFVVVWVIIVCAAFGVNVGTDLMPLWSAFVAASFIFGTSAKDAFEAIIFVFVTHSQHPFDAGDRVMIGVENWMVSEVGLLVTTFVKWDGTLVYAKNSVLSTQYIYNVRRSGRTGETNELQIAFSTPSWKIKKLIEHMQSWANQFPKHYTPDSTSCNVLSFQNQNAISLSFYFEHAHNWQDPGGRWLRHNNFMYELKEECERLEIDYNLPTQPFEHAPSMDAPPESYNMGKNSSYGLEGLQQRKPFRDDDVDDHRDPGGGASTGLGGGARAGADASQSAGTATTMMFAANMM</sequence>
<dbReference type="EMBL" id="CH476743">
    <property type="protein sequence ID" value="EIE89078.1"/>
    <property type="molecule type" value="Genomic_DNA"/>
</dbReference>
<reference evidence="9 10" key="1">
    <citation type="journal article" date="2009" name="PLoS Genet.">
        <title>Genomic analysis of the basal lineage fungus Rhizopus oryzae reveals a whole-genome duplication.</title>
        <authorList>
            <person name="Ma L.-J."/>
            <person name="Ibrahim A.S."/>
            <person name="Skory C."/>
            <person name="Grabherr M.G."/>
            <person name="Burger G."/>
            <person name="Butler M."/>
            <person name="Elias M."/>
            <person name="Idnurm A."/>
            <person name="Lang B.F."/>
            <person name="Sone T."/>
            <person name="Abe A."/>
            <person name="Calvo S.E."/>
            <person name="Corrochano L.M."/>
            <person name="Engels R."/>
            <person name="Fu J."/>
            <person name="Hansberg W."/>
            <person name="Kim J.-M."/>
            <person name="Kodira C.D."/>
            <person name="Koehrsen M.J."/>
            <person name="Liu B."/>
            <person name="Miranda-Saavedra D."/>
            <person name="O'Leary S."/>
            <person name="Ortiz-Castellanos L."/>
            <person name="Poulter R."/>
            <person name="Rodriguez-Romero J."/>
            <person name="Ruiz-Herrera J."/>
            <person name="Shen Y.-Q."/>
            <person name="Zeng Q."/>
            <person name="Galagan J."/>
            <person name="Birren B.W."/>
            <person name="Cuomo C.A."/>
            <person name="Wickes B.L."/>
        </authorList>
    </citation>
    <scope>NUCLEOTIDE SEQUENCE [LARGE SCALE GENOMIC DNA]</scope>
    <source>
        <strain evidence="10">RA 99-880 / ATCC MYA-4621 / FGSC 9543 / NRRL 43880</strain>
    </source>
</reference>
<feature type="compositionally biased region" description="Gly residues" evidence="6">
    <location>
        <begin position="843"/>
        <end position="855"/>
    </location>
</feature>
<dbReference type="InterPro" id="IPR002048">
    <property type="entry name" value="EF_hand_dom"/>
</dbReference>
<evidence type="ECO:0000256" key="7">
    <source>
        <dbReference type="SAM" id="Phobius"/>
    </source>
</evidence>
<keyword evidence="4 7" id="KW-1133">Transmembrane helix</keyword>
<evidence type="ECO:0000256" key="5">
    <source>
        <dbReference type="ARBA" id="ARBA00023136"/>
    </source>
</evidence>
<dbReference type="InterPro" id="IPR058650">
    <property type="entry name" value="Msy1/2-like"/>
</dbReference>
<evidence type="ECO:0000259" key="8">
    <source>
        <dbReference type="PROSITE" id="PS50222"/>
    </source>
</evidence>
<dbReference type="SMART" id="SM00054">
    <property type="entry name" value="EFh"/>
    <property type="match status" value="1"/>
</dbReference>
<dbReference type="Gene3D" id="2.30.30.60">
    <property type="match status" value="1"/>
</dbReference>
<dbReference type="Pfam" id="PF00924">
    <property type="entry name" value="MS_channel_2nd"/>
    <property type="match status" value="1"/>
</dbReference>
<dbReference type="Gene3D" id="1.10.238.10">
    <property type="entry name" value="EF-hand"/>
    <property type="match status" value="1"/>
</dbReference>
<dbReference type="InterPro" id="IPR006685">
    <property type="entry name" value="MscS_channel_2nd"/>
</dbReference>
<dbReference type="Proteomes" id="UP000009138">
    <property type="component" value="Unassembled WGS sequence"/>
</dbReference>
<evidence type="ECO:0000256" key="3">
    <source>
        <dbReference type="ARBA" id="ARBA00022837"/>
    </source>
</evidence>
<gene>
    <name evidence="9" type="ORF">RO3G_13789</name>
</gene>
<dbReference type="eggNOG" id="KOG4629">
    <property type="taxonomic scope" value="Eukaryota"/>
</dbReference>
<accession>I1CKU8</accession>
<dbReference type="GO" id="GO:0005262">
    <property type="term" value="F:calcium channel activity"/>
    <property type="evidence" value="ECO:0007669"/>
    <property type="project" value="TreeGrafter"/>
</dbReference>
<evidence type="ECO:0000256" key="6">
    <source>
        <dbReference type="SAM" id="MobiDB-lite"/>
    </source>
</evidence>
<dbReference type="Pfam" id="PF13405">
    <property type="entry name" value="EF-hand_6"/>
    <property type="match status" value="1"/>
</dbReference>
<feature type="compositionally biased region" description="Basic and acidic residues" evidence="6">
    <location>
        <begin position="408"/>
        <end position="422"/>
    </location>
</feature>
<comment type="subcellular location">
    <subcellularLocation>
        <location evidence="1">Membrane</location>
    </subcellularLocation>
</comment>
<name>I1CKU8_RHIO9</name>
<evidence type="ECO:0000256" key="2">
    <source>
        <dbReference type="ARBA" id="ARBA00022692"/>
    </source>
</evidence>
<keyword evidence="3" id="KW-0106">Calcium</keyword>
<dbReference type="GO" id="GO:0005509">
    <property type="term" value="F:calcium ion binding"/>
    <property type="evidence" value="ECO:0007669"/>
    <property type="project" value="InterPro"/>
</dbReference>
<dbReference type="OMA" id="YNTPLET"/>
<keyword evidence="2 7" id="KW-0812">Transmembrane</keyword>
<feature type="region of interest" description="Disordered" evidence="6">
    <location>
        <begin position="1"/>
        <end position="34"/>
    </location>
</feature>
<feature type="transmembrane region" description="Helical" evidence="7">
    <location>
        <begin position="247"/>
        <end position="267"/>
    </location>
</feature>
<protein>
    <recommendedName>
        <fullName evidence="8">EF-hand domain-containing protein</fullName>
    </recommendedName>
</protein>
<feature type="compositionally biased region" description="Basic and acidic residues" evidence="6">
    <location>
        <begin position="830"/>
        <end position="842"/>
    </location>
</feature>
<dbReference type="PANTHER" id="PTHR31323">
    <property type="entry name" value="MECHANOSENSITIVE ION CHANNEL PROTEIN MSY2"/>
    <property type="match status" value="1"/>
</dbReference>
<evidence type="ECO:0000256" key="1">
    <source>
        <dbReference type="ARBA" id="ARBA00004370"/>
    </source>
</evidence>
<evidence type="ECO:0000313" key="9">
    <source>
        <dbReference type="EMBL" id="EIE89078.1"/>
    </source>
</evidence>
<dbReference type="OrthoDB" id="544685at2759"/>
<feature type="domain" description="EF-hand" evidence="8">
    <location>
        <begin position="527"/>
        <end position="562"/>
    </location>
</feature>
<feature type="compositionally biased region" description="Polar residues" evidence="6">
    <location>
        <begin position="446"/>
        <end position="461"/>
    </location>
</feature>
<feature type="transmembrane region" description="Helical" evidence="7">
    <location>
        <begin position="108"/>
        <end position="130"/>
    </location>
</feature>
<feature type="compositionally biased region" description="Basic and acidic residues" evidence="6">
    <location>
        <begin position="1"/>
        <end position="12"/>
    </location>
</feature>
<organism evidence="9 10">
    <name type="scientific">Rhizopus delemar (strain RA 99-880 / ATCC MYA-4621 / FGSC 9543 / NRRL 43880)</name>
    <name type="common">Mucormycosis agent</name>
    <name type="synonym">Rhizopus arrhizus var. delemar</name>
    <dbReference type="NCBI Taxonomy" id="246409"/>
    <lineage>
        <taxon>Eukaryota</taxon>
        <taxon>Fungi</taxon>
        <taxon>Fungi incertae sedis</taxon>
        <taxon>Mucoromycota</taxon>
        <taxon>Mucoromycotina</taxon>
        <taxon>Mucoromycetes</taxon>
        <taxon>Mucorales</taxon>
        <taxon>Mucorineae</taxon>
        <taxon>Rhizopodaceae</taxon>
        <taxon>Rhizopus</taxon>
    </lineage>
</organism>
<dbReference type="Pfam" id="PF25886">
    <property type="entry name" value="Msy1"/>
    <property type="match status" value="1"/>
</dbReference>
<feature type="region of interest" description="Disordered" evidence="6">
    <location>
        <begin position="799"/>
        <end position="864"/>
    </location>
</feature>
<dbReference type="PROSITE" id="PS50222">
    <property type="entry name" value="EF_HAND_2"/>
    <property type="match status" value="1"/>
</dbReference>
<evidence type="ECO:0000256" key="4">
    <source>
        <dbReference type="ARBA" id="ARBA00022989"/>
    </source>
</evidence>
<proteinExistence type="predicted"/>
<dbReference type="GeneID" id="93620754"/>
<dbReference type="PROSITE" id="PS00018">
    <property type="entry name" value="EF_HAND_1"/>
    <property type="match status" value="1"/>
</dbReference>
<dbReference type="STRING" id="246409.I1CKU8"/>
<dbReference type="GO" id="GO:0006874">
    <property type="term" value="P:intracellular calcium ion homeostasis"/>
    <property type="evidence" value="ECO:0007669"/>
    <property type="project" value="TreeGrafter"/>
</dbReference>
<dbReference type="RefSeq" id="XP_067524474.1">
    <property type="nucleotide sequence ID" value="XM_067668373.1"/>
</dbReference>
<dbReference type="GO" id="GO:0016020">
    <property type="term" value="C:membrane"/>
    <property type="evidence" value="ECO:0007669"/>
    <property type="project" value="UniProtKB-SubCell"/>
</dbReference>
<evidence type="ECO:0000313" key="10">
    <source>
        <dbReference type="Proteomes" id="UP000009138"/>
    </source>
</evidence>
<dbReference type="InterPro" id="IPR011992">
    <property type="entry name" value="EF-hand-dom_pair"/>
</dbReference>
<dbReference type="VEuPathDB" id="FungiDB:RO3G_13789"/>
<dbReference type="AlphaFoldDB" id="I1CKU8"/>
<dbReference type="PANTHER" id="PTHR31323:SF1">
    <property type="entry name" value="MECHANOSENSITIVE ION CHANNEL PROTEIN"/>
    <property type="match status" value="1"/>
</dbReference>
<keyword evidence="10" id="KW-1185">Reference proteome</keyword>
<dbReference type="InterPro" id="IPR023408">
    <property type="entry name" value="MscS_beta-dom_sf"/>
</dbReference>
<dbReference type="FunCoup" id="I1CKU8">
    <property type="interactions" value="4"/>
</dbReference>
<dbReference type="InParanoid" id="I1CKU8"/>
<dbReference type="SUPFAM" id="SSF50182">
    <property type="entry name" value="Sm-like ribonucleoproteins"/>
    <property type="match status" value="1"/>
</dbReference>